<keyword evidence="6" id="KW-0066">ATP synthesis</keyword>
<reference evidence="9" key="1">
    <citation type="journal article" date="2014" name="Sci. Rep.">
        <title>Minimally destructive sampling of type specimens of Pyropia (Bangiales, Rhodophyta) recovers complete plastid and mitochondrial genomes.</title>
        <authorList>
            <person name="Hughey J.R."/>
            <person name="Gabrielson P.W."/>
            <person name="Rohmer L."/>
            <person name="Tortolani J."/>
            <person name="Silva M."/>
            <person name="Miller K.A."/>
            <person name="Young J.D."/>
            <person name="Martell C."/>
            <person name="Ruediger E."/>
        </authorList>
    </citation>
    <scope>NUCLEOTIDE SEQUENCE</scope>
</reference>
<feature type="transmembrane region" description="Helical" evidence="7">
    <location>
        <begin position="12"/>
        <end position="40"/>
    </location>
</feature>
<keyword evidence="5 7" id="KW-0472">Membrane</keyword>
<dbReference type="InterPro" id="IPR003319">
    <property type="entry name" value="YMF19-like_N"/>
</dbReference>
<evidence type="ECO:0000259" key="8">
    <source>
        <dbReference type="Pfam" id="PF02326"/>
    </source>
</evidence>
<proteinExistence type="predicted"/>
<dbReference type="AlphaFoldDB" id="A0A060D741"/>
<dbReference type="Pfam" id="PF02326">
    <property type="entry name" value="YMF19"/>
    <property type="match status" value="1"/>
</dbReference>
<gene>
    <name evidence="9" type="primary">atp8</name>
</gene>
<evidence type="ECO:0000256" key="2">
    <source>
        <dbReference type="ARBA" id="ARBA00022692"/>
    </source>
</evidence>
<comment type="subcellular location">
    <subcellularLocation>
        <location evidence="1">Mitochondrion membrane</location>
    </subcellularLocation>
</comment>
<dbReference type="EMBL" id="KJ708762">
    <property type="protein sequence ID" value="AIB08115.1"/>
    <property type="molecule type" value="Genomic_DNA"/>
</dbReference>
<evidence type="ECO:0000256" key="3">
    <source>
        <dbReference type="ARBA" id="ARBA00022989"/>
    </source>
</evidence>
<organism evidence="9">
    <name type="scientific">Pyropia fucicola</name>
    <dbReference type="NCBI Taxonomy" id="144551"/>
    <lineage>
        <taxon>Eukaryota</taxon>
        <taxon>Rhodophyta</taxon>
        <taxon>Bangiophyceae</taxon>
        <taxon>Bangiales</taxon>
        <taxon>Bangiaceae</taxon>
        <taxon>Pyropia</taxon>
    </lineage>
</organism>
<evidence type="ECO:0000256" key="1">
    <source>
        <dbReference type="ARBA" id="ARBA00004325"/>
    </source>
</evidence>
<keyword evidence="3 7" id="KW-1133">Transmembrane helix</keyword>
<dbReference type="RefSeq" id="YP_009040895.1">
    <property type="nucleotide sequence ID" value="NC_024288.1"/>
</dbReference>
<name>A0A060D741_9RHOD</name>
<sequence>MPQLDRVIIFGQIFWLFSTFLGAYIVYTHFVLSNFLKIFLVRWWKLRKDITQIALKIRITSYLIDSNIQTLRRIYSTIRNILASLTKSLLTKNLSKPKLVLNDLNSSVIKISLETSLYGSKSITKSGTYSYWT</sequence>
<dbReference type="GeneID" id="19592220"/>
<geneLocation type="mitochondrion" evidence="9"/>
<evidence type="ECO:0000256" key="4">
    <source>
        <dbReference type="ARBA" id="ARBA00023128"/>
    </source>
</evidence>
<dbReference type="GO" id="GO:0006754">
    <property type="term" value="P:ATP biosynthetic process"/>
    <property type="evidence" value="ECO:0007669"/>
    <property type="project" value="UniProtKB-KW"/>
</dbReference>
<evidence type="ECO:0000313" key="9">
    <source>
        <dbReference type="EMBL" id="AIB08115.1"/>
    </source>
</evidence>
<accession>A0A060D741</accession>
<feature type="domain" description="ATP synthase YMF19-like N-terminal" evidence="8">
    <location>
        <begin position="2"/>
        <end position="52"/>
    </location>
</feature>
<protein>
    <submittedName>
        <fullName evidence="9">ATP synthase F0 subunit 8</fullName>
    </submittedName>
</protein>
<keyword evidence="4 9" id="KW-0496">Mitochondrion</keyword>
<evidence type="ECO:0000256" key="5">
    <source>
        <dbReference type="ARBA" id="ARBA00023136"/>
    </source>
</evidence>
<dbReference type="GO" id="GO:0031966">
    <property type="term" value="C:mitochondrial membrane"/>
    <property type="evidence" value="ECO:0007669"/>
    <property type="project" value="UniProtKB-SubCell"/>
</dbReference>
<keyword evidence="2 7" id="KW-0812">Transmembrane</keyword>
<evidence type="ECO:0000256" key="7">
    <source>
        <dbReference type="SAM" id="Phobius"/>
    </source>
</evidence>
<evidence type="ECO:0000256" key="6">
    <source>
        <dbReference type="ARBA" id="ARBA00023310"/>
    </source>
</evidence>